<dbReference type="VEuPathDB" id="MicrosporidiaDB:TUBRATIS_004200"/>
<evidence type="ECO:0000313" key="2">
    <source>
        <dbReference type="EMBL" id="RVD93055.1"/>
    </source>
</evidence>
<feature type="chain" id="PRO_5019261448" evidence="1">
    <location>
        <begin position="17"/>
        <end position="789"/>
    </location>
</feature>
<organism evidence="2 3">
    <name type="scientific">Tubulinosema ratisbonensis</name>
    <dbReference type="NCBI Taxonomy" id="291195"/>
    <lineage>
        <taxon>Eukaryota</taxon>
        <taxon>Fungi</taxon>
        <taxon>Fungi incertae sedis</taxon>
        <taxon>Microsporidia</taxon>
        <taxon>Tubulinosematoidea</taxon>
        <taxon>Tubulinosematidae</taxon>
        <taxon>Tubulinosema</taxon>
    </lineage>
</organism>
<proteinExistence type="predicted"/>
<sequence>MHLIVVLLIFVFGSKRKMFKKEKPLTIAKKQKIKLADAMGNSYSANFEVERTNFYTKETKAENKEKDILLSDDGQDLRKMDEKIIAGSFSTETKQNKQCKNRTNFSSEVNKKKGLCFYQELYKLINEKKKSKNSSMVSYDPEESDTTIDQSLEEIDDLIFSNQRIEQEVLIKEENLFSEASYFDVAETLHNQEHIATNFQPGTQEISVNKNIDPLTFINLGSNSQDQTQTAEENCPLISSLNNKDKIKPNINLNSSEFHWAPSFLEENLSNDETSNIDWNQELLPDLNLLNNDSEDEKILSVVPTQALEPPANLRSTEKTIEISEKKSPVKKHTVIFRKKILPSRVSSLSTSKKPLMILDPKNLKYITENIDQEFFYKMFINNTRLFTFEKECFFQVPDEKKYFLGNNVIRKISLFEKRSLFRFRIYYERIQGIFSISNNELNNIDRDVRTQVNFLEFLDNYILDTSFKELKLLDLEKESRYNSNFVFVNGHKISLNCLLKNFKEYLKNQLEEYRQLFLTTSKQYRLPFIKLIDRFTKEKKIEFMTKVLEKHFAEDTLLFITKLFPEINLILDKLKKKDVNINKTKICFFIFGFIILKSELLKHGFIKEIQSKKNNPNFIFCESKVISKYILNIRTLIYFLKCSVFCKRTCSIIKNSLLILFLYYLRATCPDILSHYKIYEFYYDDYNFSDDLLKNIGHDKFIKDPNTGFMAYVFYLEEVINISANEFFEKIKYHLYNRYFRLKKITLKSIEHWSAKDERDLRKWENDYLDEYNNKIKSVICLKTLSKE</sequence>
<accession>A0A437AP90</accession>
<dbReference type="Proteomes" id="UP000282876">
    <property type="component" value="Unassembled WGS sequence"/>
</dbReference>
<evidence type="ECO:0000313" key="3">
    <source>
        <dbReference type="Proteomes" id="UP000282876"/>
    </source>
</evidence>
<reference evidence="2 3" key="1">
    <citation type="submission" date="2018-10" db="EMBL/GenBank/DDBJ databases">
        <title>Draft genome sequence of the microsporidian Tubulinosema ratisbonensis.</title>
        <authorList>
            <person name="Polonais V."/>
            <person name="Peyretaillade E."/>
            <person name="Niehus S."/>
            <person name="Wawrzyniak I."/>
            <person name="Franchet A."/>
            <person name="Gaspin C."/>
            <person name="Reichstadt M."/>
            <person name="Belser C."/>
            <person name="Labadie K."/>
            <person name="Delbac F."/>
            <person name="Ferrandon D."/>
        </authorList>
    </citation>
    <scope>NUCLEOTIDE SEQUENCE [LARGE SCALE GENOMIC DNA]</scope>
    <source>
        <strain evidence="2 3">Franzen</strain>
    </source>
</reference>
<gene>
    <name evidence="2" type="ORF">TUBRATIS_004200</name>
</gene>
<feature type="signal peptide" evidence="1">
    <location>
        <begin position="1"/>
        <end position="16"/>
    </location>
</feature>
<protein>
    <submittedName>
        <fullName evidence="2">Uncharacterized protein</fullName>
    </submittedName>
</protein>
<keyword evidence="1" id="KW-0732">Signal</keyword>
<name>A0A437AP90_9MICR</name>
<evidence type="ECO:0000256" key="1">
    <source>
        <dbReference type="SAM" id="SignalP"/>
    </source>
</evidence>
<keyword evidence="3" id="KW-1185">Reference proteome</keyword>
<dbReference type="AlphaFoldDB" id="A0A437AP90"/>
<dbReference type="EMBL" id="RCSS01000093">
    <property type="protein sequence ID" value="RVD93055.1"/>
    <property type="molecule type" value="Genomic_DNA"/>
</dbReference>
<comment type="caution">
    <text evidence="2">The sequence shown here is derived from an EMBL/GenBank/DDBJ whole genome shotgun (WGS) entry which is preliminary data.</text>
</comment>